<sequence length="381" mass="42641">MTDIQEKGIIRGVCMVEEMMTELPINSEDETCLKELETAEESVISEFLNLTSELMVDLSISGSPLDPEDQGETMAAKGIVCDEYSQCENDDKHDSNNSSSNSDDCDHCSKTGSDKYSNYDSSAFDSDNHDNRMSSTLGSDEHGYNSSTVGSDKHDSYNTSATESDKVYDRNRSAIGSDKHDDYNSSALVSNNLQDYSSSANGSDTHDYNISITGSQNLDDYDCSILGSDSKAPDDWSDPDSDHEEDYRYEYVDTDDTLDADDILEDIDEIEEGEQETNEKEGEKEEETREEGGKSNPEKMVTNLITPDPLIEDPTSLNASVSCEMWHRTLYSTYPIGSCNSPGGTPRRAIRRTPAFRGMRKENDYLQPLKYEHFYKLIRKT</sequence>
<dbReference type="EMBL" id="JAXCGZ010017087">
    <property type="protein sequence ID" value="KAK7068901.1"/>
    <property type="molecule type" value="Genomic_DNA"/>
</dbReference>
<feature type="compositionally biased region" description="Polar residues" evidence="1">
    <location>
        <begin position="114"/>
        <end position="125"/>
    </location>
</feature>
<feature type="region of interest" description="Disordered" evidence="1">
    <location>
        <begin position="87"/>
        <end position="186"/>
    </location>
</feature>
<feature type="compositionally biased region" description="Acidic residues" evidence="1">
    <location>
        <begin position="235"/>
        <end position="244"/>
    </location>
</feature>
<keyword evidence="3" id="KW-1185">Reference proteome</keyword>
<feature type="compositionally biased region" description="Polar residues" evidence="1">
    <location>
        <begin position="133"/>
        <end position="150"/>
    </location>
</feature>
<protein>
    <submittedName>
        <fullName evidence="2">Uncharacterized protein</fullName>
    </submittedName>
</protein>
<name>A0AAN8ZUC8_HALRR</name>
<accession>A0AAN8ZUC8</accession>
<evidence type="ECO:0000313" key="3">
    <source>
        <dbReference type="Proteomes" id="UP001381693"/>
    </source>
</evidence>
<dbReference type="Proteomes" id="UP001381693">
    <property type="component" value="Unassembled WGS sequence"/>
</dbReference>
<dbReference type="AlphaFoldDB" id="A0AAN8ZUC8"/>
<feature type="non-terminal residue" evidence="2">
    <location>
        <position position="381"/>
    </location>
</feature>
<feature type="region of interest" description="Disordered" evidence="1">
    <location>
        <begin position="214"/>
        <end position="244"/>
    </location>
</feature>
<feature type="region of interest" description="Disordered" evidence="1">
    <location>
        <begin position="270"/>
        <end position="300"/>
    </location>
</feature>
<feature type="compositionally biased region" description="Basic and acidic residues" evidence="1">
    <location>
        <begin position="163"/>
        <end position="183"/>
    </location>
</feature>
<organism evidence="2 3">
    <name type="scientific">Halocaridina rubra</name>
    <name type="common">Hawaiian red shrimp</name>
    <dbReference type="NCBI Taxonomy" id="373956"/>
    <lineage>
        <taxon>Eukaryota</taxon>
        <taxon>Metazoa</taxon>
        <taxon>Ecdysozoa</taxon>
        <taxon>Arthropoda</taxon>
        <taxon>Crustacea</taxon>
        <taxon>Multicrustacea</taxon>
        <taxon>Malacostraca</taxon>
        <taxon>Eumalacostraca</taxon>
        <taxon>Eucarida</taxon>
        <taxon>Decapoda</taxon>
        <taxon>Pleocyemata</taxon>
        <taxon>Caridea</taxon>
        <taxon>Atyoidea</taxon>
        <taxon>Atyidae</taxon>
        <taxon>Halocaridina</taxon>
    </lineage>
</organism>
<evidence type="ECO:0000313" key="2">
    <source>
        <dbReference type="EMBL" id="KAK7068901.1"/>
    </source>
</evidence>
<reference evidence="2 3" key="1">
    <citation type="submission" date="2023-11" db="EMBL/GenBank/DDBJ databases">
        <title>Halocaridina rubra genome assembly.</title>
        <authorList>
            <person name="Smith C."/>
        </authorList>
    </citation>
    <scope>NUCLEOTIDE SEQUENCE [LARGE SCALE GENOMIC DNA]</scope>
    <source>
        <strain evidence="2">EP-1</strain>
        <tissue evidence="2">Whole</tissue>
    </source>
</reference>
<gene>
    <name evidence="2" type="ORF">SK128_011551</name>
</gene>
<feature type="compositionally biased region" description="Basic and acidic residues" evidence="1">
    <location>
        <begin position="277"/>
        <end position="297"/>
    </location>
</feature>
<feature type="compositionally biased region" description="Basic and acidic residues" evidence="1">
    <location>
        <begin position="104"/>
        <end position="113"/>
    </location>
</feature>
<evidence type="ECO:0000256" key="1">
    <source>
        <dbReference type="SAM" id="MobiDB-lite"/>
    </source>
</evidence>
<comment type="caution">
    <text evidence="2">The sequence shown here is derived from an EMBL/GenBank/DDBJ whole genome shotgun (WGS) entry which is preliminary data.</text>
</comment>
<proteinExistence type="predicted"/>